<feature type="region of interest" description="Disordered" evidence="1">
    <location>
        <begin position="328"/>
        <end position="408"/>
    </location>
</feature>
<proteinExistence type="predicted"/>
<evidence type="ECO:0000256" key="1">
    <source>
        <dbReference type="SAM" id="MobiDB-lite"/>
    </source>
</evidence>
<organism evidence="2">
    <name type="scientific">Zea mays</name>
    <name type="common">Maize</name>
    <dbReference type="NCBI Taxonomy" id="4577"/>
    <lineage>
        <taxon>Eukaryota</taxon>
        <taxon>Viridiplantae</taxon>
        <taxon>Streptophyta</taxon>
        <taxon>Embryophyta</taxon>
        <taxon>Tracheophyta</taxon>
        <taxon>Spermatophyta</taxon>
        <taxon>Magnoliopsida</taxon>
        <taxon>Liliopsida</taxon>
        <taxon>Poales</taxon>
        <taxon>Poaceae</taxon>
        <taxon>PACMAD clade</taxon>
        <taxon>Panicoideae</taxon>
        <taxon>Andropogonodae</taxon>
        <taxon>Andropogoneae</taxon>
        <taxon>Tripsacinae</taxon>
        <taxon>Zea</taxon>
    </lineage>
</organism>
<dbReference type="ExpressionAtlas" id="A0A1D6Q5C5">
    <property type="expression patterns" value="baseline and differential"/>
</dbReference>
<accession>A0A1D6Q5C5</accession>
<dbReference type="EMBL" id="CM000780">
    <property type="protein sequence ID" value="AQK53744.1"/>
    <property type="molecule type" value="Genomic_DNA"/>
</dbReference>
<dbReference type="AlphaFoldDB" id="A0A1D6Q5C5"/>
<dbReference type="InParanoid" id="A0A1D6Q5C5"/>
<feature type="region of interest" description="Disordered" evidence="1">
    <location>
        <begin position="158"/>
        <end position="197"/>
    </location>
</feature>
<name>A0A1D6Q5C5_MAIZE</name>
<sequence length="408" mass="44158">MRCSLAAVNNTALTLSDRVTERLKDLGFGLLPIMNIEVLEDRVLGAYLLSSVHDNPLCIEVGGRSLPITAQVVHLVTGLPMGNQKFPELGYHEMTSAKSRFSFFDDDHEWSKYFIAVTQFRDVENIVYSASRGLGVVDTRASHHVVVFVARGGSTSSIRGTHGRLRQKAAANRGSRPPTASDGRQPTGSADTGRATNSERGILYGVNSLESSLAGFASSLHDESSREAFRKALIEHDNSIRVALTNIEVIEKQIADSHVKLKKNKESIVNPTTSTVRLLRPYKRQRVRLGGGETLHPPVEVQVAPSDRPVTTVDDVTVEQVAHQAIDLAQTPQPTAEEEAAPSHQLTTEEEDAPSHQLETVGEPILAEEVLDLAASVESQEDTGTPDAPSAGAYTPHLEGGQTDADEP</sequence>
<feature type="compositionally biased region" description="Polar residues" evidence="1">
    <location>
        <begin position="182"/>
        <end position="197"/>
    </location>
</feature>
<protein>
    <submittedName>
        <fullName evidence="2">Uncharacterized protein</fullName>
    </submittedName>
</protein>
<gene>
    <name evidence="2" type="ORF">ZEAMMB73_Zm00001d051175</name>
</gene>
<reference evidence="2" key="1">
    <citation type="submission" date="2015-12" db="EMBL/GenBank/DDBJ databases">
        <title>Update maize B73 reference genome by single molecule sequencing technologies.</title>
        <authorList>
            <consortium name="Maize Genome Sequencing Project"/>
            <person name="Ware D."/>
        </authorList>
    </citation>
    <scope>NUCLEOTIDE SEQUENCE</scope>
    <source>
        <tissue evidence="2">Seedling</tissue>
    </source>
</reference>
<evidence type="ECO:0000313" key="2">
    <source>
        <dbReference type="EMBL" id="AQK53744.1"/>
    </source>
</evidence>